<sequence length="870" mass="96577">MAATFIQFKKYSDRIEEYEPEAEKQEETYIFTRDRGCYDYQCLIVLACFGLYFLVALIVSACIVNWDWMNFMQEEEARQKQLAALGQPSHYTRFSLLPPIYSHFANHTLIAEKILASQHSNFTSIPNPYYEEEEEDPINDPNYTATYVSMMFVDFLKSSWAYPVAAVIVLVLSYAMVLFIGKNAKCCVWGIYVCELITVFLLAIIVIIVGIVVGVTANTIVNEPSYYTVPTIDEHTGAQTNLVFSLLPDSVDVKNKPKFDPEVMAILAPVKSVSNQRSSGTSDSMGGIFILIICGIGAIIACIGFCRICCIYCMRDRIRLVIAIMQETGKAFMQLPCLILIPLIGTGMEMVFACLFLLLLLFNILSAVSIGSVNFFHIFTYLFCLCLFVWLENFIDGFVQVGTSATFSDWYFTADKTQLKTFHVLSNIKYTFKKSGSIAVGSGILTLVQIARGIVNACETSNQMICLCCILYLILKCVLACLEHIIMFINKQAFVMIGIRGKNFITSAAEGVILYFRNFLRIFWFDDAVPKVLNCGCCVSSFVSIIILFFIIAGGVIPNYQPYNTGWPFTFIVCLFVVGLIANIPFRIFYTGSYAVLHSFLVDEEVVRMHDVKGYASENLSKHMWAVYKNGKTTLSEKFRNDIEFMEAKRKPIFGREDDDEEEETADGKGKKKKKNAQGTEMQSQPAAEPTAVPAGPPQQGPYPPPQGYPQGYPPQGYPTQGYPPNGPPGAYPPQGYPPQGYPPPGAYPPQGYPPQGVPPQGYPPVDPNAPAGQYPPQGYPYPGYPPQGYYPPPQGYPPQGYPPQGYPPQGSNPQGDPRMPNQAPQDLPSEARENHDAPPQAEQAQAVAADAGVEPVLAKDAPVDNQDTK</sequence>
<dbReference type="Pfam" id="PF02162">
    <property type="entry name" value="XYPPX"/>
    <property type="match status" value="4"/>
</dbReference>
<dbReference type="Pfam" id="PF04515">
    <property type="entry name" value="Choline_transpo"/>
    <property type="match status" value="1"/>
</dbReference>
<feature type="transmembrane region" description="Helical" evidence="9">
    <location>
        <begin position="368"/>
        <end position="391"/>
    </location>
</feature>
<comment type="caution">
    <text evidence="10">The sequence shown here is derived from an EMBL/GenBank/DDBJ whole genome shotgun (WGS) entry which is preliminary data.</text>
</comment>
<feature type="compositionally biased region" description="Pro residues" evidence="8">
    <location>
        <begin position="695"/>
        <end position="717"/>
    </location>
</feature>
<keyword evidence="4 9" id="KW-1133">Transmembrane helix</keyword>
<feature type="transmembrane region" description="Helical" evidence="9">
    <location>
        <begin position="532"/>
        <end position="557"/>
    </location>
</feature>
<evidence type="ECO:0000256" key="3">
    <source>
        <dbReference type="ARBA" id="ARBA00022692"/>
    </source>
</evidence>
<feature type="transmembrane region" description="Helical" evidence="9">
    <location>
        <begin position="160"/>
        <end position="180"/>
    </location>
</feature>
<protein>
    <recommendedName>
        <fullName evidence="2">Rhodopsin</fullName>
    </recommendedName>
</protein>
<feature type="transmembrane region" description="Helical" evidence="9">
    <location>
        <begin position="335"/>
        <end position="362"/>
    </location>
</feature>
<accession>A0ABQ9XDK9</accession>
<gene>
    <name evidence="10" type="ORF">BLNAU_14465</name>
</gene>
<organism evidence="10 11">
    <name type="scientific">Blattamonas nauphoetae</name>
    <dbReference type="NCBI Taxonomy" id="2049346"/>
    <lineage>
        <taxon>Eukaryota</taxon>
        <taxon>Metamonada</taxon>
        <taxon>Preaxostyla</taxon>
        <taxon>Oxymonadida</taxon>
        <taxon>Blattamonas</taxon>
    </lineage>
</organism>
<evidence type="ECO:0000256" key="2">
    <source>
        <dbReference type="ARBA" id="ARBA00013487"/>
    </source>
</evidence>
<dbReference type="PANTHER" id="PTHR12385:SF14">
    <property type="entry name" value="CHOLINE TRANSPORTER-LIKE 2"/>
    <property type="match status" value="1"/>
</dbReference>
<comment type="similarity">
    <text evidence="1">Belongs to the CTL (choline transporter-like) family.</text>
</comment>
<evidence type="ECO:0000313" key="11">
    <source>
        <dbReference type="Proteomes" id="UP001281761"/>
    </source>
</evidence>
<dbReference type="EMBL" id="JARBJD010000133">
    <property type="protein sequence ID" value="KAK2950573.1"/>
    <property type="molecule type" value="Genomic_DNA"/>
</dbReference>
<dbReference type="InterPro" id="IPR007603">
    <property type="entry name" value="Choline_transptr-like"/>
</dbReference>
<comment type="subcellular location">
    <subcellularLocation>
        <location evidence="7">Cell projection</location>
        <location evidence="7">Rhabdomere membrane</location>
        <topology evidence="7">Multi-pass membrane protein</topology>
    </subcellularLocation>
</comment>
<feature type="compositionally biased region" description="Low complexity" evidence="8">
    <location>
        <begin position="838"/>
        <end position="856"/>
    </location>
</feature>
<dbReference type="PANTHER" id="PTHR12385">
    <property type="entry name" value="CHOLINE TRANSPORTER-LIKE (SLC FAMILY 44)"/>
    <property type="match status" value="1"/>
</dbReference>
<feature type="compositionally biased region" description="Pro residues" evidence="8">
    <location>
        <begin position="778"/>
        <end position="807"/>
    </location>
</feature>
<proteinExistence type="inferred from homology"/>
<keyword evidence="6" id="KW-0325">Glycoprotein</keyword>
<feature type="compositionally biased region" description="Pro residues" evidence="8">
    <location>
        <begin position="725"/>
        <end position="768"/>
    </location>
</feature>
<dbReference type="Proteomes" id="UP001281761">
    <property type="component" value="Unassembled WGS sequence"/>
</dbReference>
<feature type="transmembrane region" description="Helical" evidence="9">
    <location>
        <begin position="501"/>
        <end position="520"/>
    </location>
</feature>
<evidence type="ECO:0000256" key="1">
    <source>
        <dbReference type="ARBA" id="ARBA00007168"/>
    </source>
</evidence>
<name>A0ABQ9XDK9_9EUKA</name>
<feature type="transmembrane region" description="Helical" evidence="9">
    <location>
        <begin position="569"/>
        <end position="590"/>
    </location>
</feature>
<keyword evidence="11" id="KW-1185">Reference proteome</keyword>
<feature type="transmembrane region" description="Helical" evidence="9">
    <location>
        <begin position="288"/>
        <end position="314"/>
    </location>
</feature>
<evidence type="ECO:0000256" key="9">
    <source>
        <dbReference type="SAM" id="Phobius"/>
    </source>
</evidence>
<evidence type="ECO:0000313" key="10">
    <source>
        <dbReference type="EMBL" id="KAK2950573.1"/>
    </source>
</evidence>
<feature type="region of interest" description="Disordered" evidence="8">
    <location>
        <begin position="650"/>
        <end position="870"/>
    </location>
</feature>
<keyword evidence="5 9" id="KW-0472">Membrane</keyword>
<evidence type="ECO:0000256" key="4">
    <source>
        <dbReference type="ARBA" id="ARBA00022989"/>
    </source>
</evidence>
<feature type="compositionally biased region" description="Polar residues" evidence="8">
    <location>
        <begin position="677"/>
        <end position="686"/>
    </location>
</feature>
<feature type="transmembrane region" description="Helical" evidence="9">
    <location>
        <begin position="464"/>
        <end position="489"/>
    </location>
</feature>
<evidence type="ECO:0000256" key="5">
    <source>
        <dbReference type="ARBA" id="ARBA00023136"/>
    </source>
</evidence>
<keyword evidence="3 9" id="KW-0812">Transmembrane</keyword>
<evidence type="ECO:0000256" key="8">
    <source>
        <dbReference type="SAM" id="MobiDB-lite"/>
    </source>
</evidence>
<evidence type="ECO:0000256" key="7">
    <source>
        <dbReference type="ARBA" id="ARBA00043946"/>
    </source>
</evidence>
<dbReference type="PRINTS" id="PR00239">
    <property type="entry name" value="RHODOPSNTAIL"/>
</dbReference>
<reference evidence="10 11" key="1">
    <citation type="journal article" date="2022" name="bioRxiv">
        <title>Genomics of Preaxostyla Flagellates Illuminates Evolutionary Transitions and the Path Towards Mitochondrial Loss.</title>
        <authorList>
            <person name="Novak L.V.F."/>
            <person name="Treitli S.C."/>
            <person name="Pyrih J."/>
            <person name="Halakuc P."/>
            <person name="Pipaliya S.V."/>
            <person name="Vacek V."/>
            <person name="Brzon O."/>
            <person name="Soukal P."/>
            <person name="Eme L."/>
            <person name="Dacks J.B."/>
            <person name="Karnkowska A."/>
            <person name="Elias M."/>
            <person name="Hampl V."/>
        </authorList>
    </citation>
    <scope>NUCLEOTIDE SEQUENCE [LARGE SCALE GENOMIC DNA]</scope>
    <source>
        <strain evidence="10">NAU3</strain>
        <tissue evidence="10">Gut</tissue>
    </source>
</reference>
<feature type="transmembrane region" description="Helical" evidence="9">
    <location>
        <begin position="43"/>
        <end position="66"/>
    </location>
</feature>
<evidence type="ECO:0000256" key="6">
    <source>
        <dbReference type="ARBA" id="ARBA00023180"/>
    </source>
</evidence>
<dbReference type="InterPro" id="IPR006031">
    <property type="entry name" value="XYPPX"/>
</dbReference>
<feature type="transmembrane region" description="Helical" evidence="9">
    <location>
        <begin position="192"/>
        <end position="217"/>
    </location>
</feature>